<dbReference type="GO" id="GO:0030313">
    <property type="term" value="C:cell envelope"/>
    <property type="evidence" value="ECO:0007669"/>
    <property type="project" value="UniProtKB-SubCell"/>
</dbReference>
<organism evidence="8 9">
    <name type="scientific">Klenkia soli</name>
    <dbReference type="NCBI Taxonomy" id="1052260"/>
    <lineage>
        <taxon>Bacteria</taxon>
        <taxon>Bacillati</taxon>
        <taxon>Actinomycetota</taxon>
        <taxon>Actinomycetes</taxon>
        <taxon>Geodermatophilales</taxon>
        <taxon>Geodermatophilaceae</taxon>
        <taxon>Klenkia</taxon>
    </lineage>
</organism>
<dbReference type="InterPro" id="IPR014755">
    <property type="entry name" value="Cu-Rt/internalin_Ig-like"/>
</dbReference>
<feature type="transmembrane region" description="Helical" evidence="5">
    <location>
        <begin position="168"/>
        <end position="189"/>
    </location>
</feature>
<dbReference type="RefSeq" id="WP_207500412.1">
    <property type="nucleotide sequence ID" value="NZ_FNIR01000004.1"/>
</dbReference>
<keyword evidence="5" id="KW-0812">Transmembrane</keyword>
<evidence type="ECO:0000256" key="1">
    <source>
        <dbReference type="ARBA" id="ARBA00004196"/>
    </source>
</evidence>
<sequence length="204" mass="19720">MPRTRPSTLLLTLLVAATAWLATAGTAQAHTGLTSTTPAEGSTVTEQLTAVTLTFSGAVRGPEVVVTGPDGAVVSTAAATGEGSTVTVPVTPTATGPHTVTWAVTSADGHDLTGTVGFDHAGPVVVPAVPEAPTSVTATSSSAAPPADVVVAQPGAAASEAPEDGGNLLVNGTAAVLVLAVVAGAVFLVRRRQAGASGSAGKSR</sequence>
<dbReference type="GO" id="GO:0046688">
    <property type="term" value="P:response to copper ion"/>
    <property type="evidence" value="ECO:0007669"/>
    <property type="project" value="InterPro"/>
</dbReference>
<accession>A0A1H0HY47</accession>
<feature type="domain" description="CopC" evidence="7">
    <location>
        <begin position="30"/>
        <end position="118"/>
    </location>
</feature>
<evidence type="ECO:0000313" key="8">
    <source>
        <dbReference type="EMBL" id="SDO24148.1"/>
    </source>
</evidence>
<evidence type="ECO:0000313" key="9">
    <source>
        <dbReference type="Proteomes" id="UP000199088"/>
    </source>
</evidence>
<keyword evidence="5" id="KW-0472">Membrane</keyword>
<dbReference type="Gene3D" id="2.60.40.1220">
    <property type="match status" value="1"/>
</dbReference>
<dbReference type="EMBL" id="FNIR01000004">
    <property type="protein sequence ID" value="SDO24148.1"/>
    <property type="molecule type" value="Genomic_DNA"/>
</dbReference>
<evidence type="ECO:0000256" key="3">
    <source>
        <dbReference type="ARBA" id="ARBA00022729"/>
    </source>
</evidence>
<proteinExistence type="predicted"/>
<reference evidence="9" key="1">
    <citation type="submission" date="2016-10" db="EMBL/GenBank/DDBJ databases">
        <authorList>
            <person name="Varghese N."/>
            <person name="Submissions S."/>
        </authorList>
    </citation>
    <scope>NUCLEOTIDE SEQUENCE [LARGE SCALE GENOMIC DNA]</scope>
    <source>
        <strain evidence="9">DSM 45843</strain>
    </source>
</reference>
<dbReference type="AlphaFoldDB" id="A0A1H0HY47"/>
<dbReference type="GO" id="GO:0042597">
    <property type="term" value="C:periplasmic space"/>
    <property type="evidence" value="ECO:0007669"/>
    <property type="project" value="InterPro"/>
</dbReference>
<dbReference type="GO" id="GO:0006825">
    <property type="term" value="P:copper ion transport"/>
    <property type="evidence" value="ECO:0007669"/>
    <property type="project" value="InterPro"/>
</dbReference>
<name>A0A1H0HY47_9ACTN</name>
<keyword evidence="5" id="KW-1133">Transmembrane helix</keyword>
<gene>
    <name evidence="8" type="ORF">SAMN05660199_01615</name>
</gene>
<dbReference type="InterPro" id="IPR014756">
    <property type="entry name" value="Ig_E-set"/>
</dbReference>
<dbReference type="SUPFAM" id="SSF81296">
    <property type="entry name" value="E set domains"/>
    <property type="match status" value="1"/>
</dbReference>
<dbReference type="PANTHER" id="PTHR34820">
    <property type="entry name" value="INNER MEMBRANE PROTEIN YEBZ"/>
    <property type="match status" value="1"/>
</dbReference>
<comment type="subcellular location">
    <subcellularLocation>
        <location evidence="1">Cell envelope</location>
    </subcellularLocation>
</comment>
<dbReference type="PANTHER" id="PTHR34820:SF4">
    <property type="entry name" value="INNER MEMBRANE PROTEIN YEBZ"/>
    <property type="match status" value="1"/>
</dbReference>
<keyword evidence="2" id="KW-0479">Metal-binding</keyword>
<dbReference type="GO" id="GO:0005886">
    <property type="term" value="C:plasma membrane"/>
    <property type="evidence" value="ECO:0007669"/>
    <property type="project" value="TreeGrafter"/>
</dbReference>
<evidence type="ECO:0000256" key="6">
    <source>
        <dbReference type="SAM" id="SignalP"/>
    </source>
</evidence>
<protein>
    <recommendedName>
        <fullName evidence="7">CopC domain-containing protein</fullName>
    </recommendedName>
</protein>
<evidence type="ECO:0000256" key="4">
    <source>
        <dbReference type="ARBA" id="ARBA00023008"/>
    </source>
</evidence>
<dbReference type="Proteomes" id="UP000199088">
    <property type="component" value="Unassembled WGS sequence"/>
</dbReference>
<keyword evidence="4" id="KW-0186">Copper</keyword>
<dbReference type="GO" id="GO:0005507">
    <property type="term" value="F:copper ion binding"/>
    <property type="evidence" value="ECO:0007669"/>
    <property type="project" value="InterPro"/>
</dbReference>
<dbReference type="STRING" id="1052260.SAMN05660199_01615"/>
<dbReference type="InterPro" id="IPR032694">
    <property type="entry name" value="CopC/D"/>
</dbReference>
<dbReference type="Pfam" id="PF04234">
    <property type="entry name" value="CopC"/>
    <property type="match status" value="1"/>
</dbReference>
<feature type="chain" id="PRO_5011644393" description="CopC domain-containing protein" evidence="6">
    <location>
        <begin position="30"/>
        <end position="204"/>
    </location>
</feature>
<keyword evidence="3 6" id="KW-0732">Signal</keyword>
<evidence type="ECO:0000256" key="2">
    <source>
        <dbReference type="ARBA" id="ARBA00022723"/>
    </source>
</evidence>
<evidence type="ECO:0000259" key="7">
    <source>
        <dbReference type="Pfam" id="PF04234"/>
    </source>
</evidence>
<evidence type="ECO:0000256" key="5">
    <source>
        <dbReference type="SAM" id="Phobius"/>
    </source>
</evidence>
<keyword evidence="9" id="KW-1185">Reference proteome</keyword>
<dbReference type="InterPro" id="IPR007348">
    <property type="entry name" value="CopC_dom"/>
</dbReference>
<feature type="signal peptide" evidence="6">
    <location>
        <begin position="1"/>
        <end position="29"/>
    </location>
</feature>